<name>A0ABZ3EU37_9FIRM</name>
<dbReference type="InterPro" id="IPR000150">
    <property type="entry name" value="Cof"/>
</dbReference>
<protein>
    <submittedName>
        <fullName evidence="1">HAD family hydrolase</fullName>
        <ecNumber evidence="1">3.-.-.-</ecNumber>
    </submittedName>
</protein>
<dbReference type="InterPro" id="IPR036412">
    <property type="entry name" value="HAD-like_sf"/>
</dbReference>
<dbReference type="RefSeq" id="WP_342756659.1">
    <property type="nucleotide sequence ID" value="NZ_CP146256.1"/>
</dbReference>
<dbReference type="EMBL" id="CP146256">
    <property type="protein sequence ID" value="XAH73050.1"/>
    <property type="molecule type" value="Genomic_DNA"/>
</dbReference>
<keyword evidence="2" id="KW-1185">Reference proteome</keyword>
<dbReference type="Pfam" id="PF08282">
    <property type="entry name" value="Hydrolase_3"/>
    <property type="match status" value="1"/>
</dbReference>
<dbReference type="NCBIfam" id="TIGR01484">
    <property type="entry name" value="HAD-SF-IIB"/>
    <property type="match status" value="1"/>
</dbReference>
<accession>A0ABZ3EU37</accession>
<dbReference type="PANTHER" id="PTHR10000:SF8">
    <property type="entry name" value="HAD SUPERFAMILY HYDROLASE-LIKE, TYPE 3"/>
    <property type="match status" value="1"/>
</dbReference>
<dbReference type="PROSITE" id="PS01229">
    <property type="entry name" value="COF_2"/>
    <property type="match status" value="1"/>
</dbReference>
<reference evidence="1 2" key="1">
    <citation type="submission" date="2024-02" db="EMBL/GenBank/DDBJ databases">
        <title>Bacterial strain from lacustrine sediment.</title>
        <authorList>
            <person name="Petit C."/>
            <person name="Fadhlaoui K."/>
        </authorList>
    </citation>
    <scope>NUCLEOTIDE SEQUENCE [LARGE SCALE GENOMIC DNA]</scope>
    <source>
        <strain evidence="1 2">IPX-CK</strain>
    </source>
</reference>
<organism evidence="1 2">
    <name type="scientific">Kineothrix sedimenti</name>
    <dbReference type="NCBI Taxonomy" id="3123317"/>
    <lineage>
        <taxon>Bacteria</taxon>
        <taxon>Bacillati</taxon>
        <taxon>Bacillota</taxon>
        <taxon>Clostridia</taxon>
        <taxon>Lachnospirales</taxon>
        <taxon>Lachnospiraceae</taxon>
        <taxon>Kineothrix</taxon>
    </lineage>
</organism>
<dbReference type="GO" id="GO:0016787">
    <property type="term" value="F:hydrolase activity"/>
    <property type="evidence" value="ECO:0007669"/>
    <property type="project" value="UniProtKB-KW"/>
</dbReference>
<sequence>MDIKCIALDLDRTTLDARGRLSEGNRAALEQAIERGIHIVVASGRSFHTLPEEIRNFPGIEYAVTGNGAAMYHVPSAKCLHKYLLEKEDVLAIMKETERDAVSYEAFIDGTAYASKEYIENPEAFGASPEAVEYVRTTRCLKEDIVSFIMEKQAVLDSIDIIINDEVKKRDIWGRVQRRTNKVYITSSIRQLIEISHQNAGKHSGVTYFMDLLGLRREEVAAFGDGDNDIDMLLHVGHGIAMENASQGCKEAADYVTKRHDEDGVAYGMREILRVID</sequence>
<dbReference type="Gene3D" id="3.30.1240.10">
    <property type="match status" value="1"/>
</dbReference>
<gene>
    <name evidence="1" type="ORF">V6984_16280</name>
</gene>
<dbReference type="NCBIfam" id="TIGR00099">
    <property type="entry name" value="Cof-subfamily"/>
    <property type="match status" value="1"/>
</dbReference>
<dbReference type="Proteomes" id="UP001451571">
    <property type="component" value="Chromosome"/>
</dbReference>
<dbReference type="SFLD" id="SFLDS00003">
    <property type="entry name" value="Haloacid_Dehalogenase"/>
    <property type="match status" value="1"/>
</dbReference>
<proteinExistence type="predicted"/>
<evidence type="ECO:0000313" key="2">
    <source>
        <dbReference type="Proteomes" id="UP001451571"/>
    </source>
</evidence>
<dbReference type="SUPFAM" id="SSF56784">
    <property type="entry name" value="HAD-like"/>
    <property type="match status" value="1"/>
</dbReference>
<evidence type="ECO:0000313" key="1">
    <source>
        <dbReference type="EMBL" id="XAH73050.1"/>
    </source>
</evidence>
<dbReference type="PANTHER" id="PTHR10000">
    <property type="entry name" value="PHOSPHOSERINE PHOSPHATASE"/>
    <property type="match status" value="1"/>
</dbReference>
<dbReference type="InterPro" id="IPR006379">
    <property type="entry name" value="HAD-SF_hydro_IIB"/>
</dbReference>
<dbReference type="Gene3D" id="3.40.50.1000">
    <property type="entry name" value="HAD superfamily/HAD-like"/>
    <property type="match status" value="1"/>
</dbReference>
<dbReference type="SFLD" id="SFLDG01140">
    <property type="entry name" value="C2.B:_Phosphomannomutase_and_P"/>
    <property type="match status" value="1"/>
</dbReference>
<dbReference type="InterPro" id="IPR023214">
    <property type="entry name" value="HAD_sf"/>
</dbReference>
<dbReference type="EC" id="3.-.-.-" evidence="1"/>
<keyword evidence="1" id="KW-0378">Hydrolase</keyword>